<dbReference type="SUPFAM" id="SSF81321">
    <property type="entry name" value="Family A G protein-coupled receptor-like"/>
    <property type="match status" value="1"/>
</dbReference>
<dbReference type="Pfam" id="PF00001">
    <property type="entry name" value="7tm_1"/>
    <property type="match status" value="1"/>
</dbReference>
<evidence type="ECO:0000256" key="7">
    <source>
        <dbReference type="ARBA" id="ARBA00023170"/>
    </source>
</evidence>
<keyword evidence="3 9" id="KW-0812">Transmembrane</keyword>
<comment type="similarity">
    <text evidence="2">Belongs to the G-protein coupled receptor 1 family.</text>
</comment>
<feature type="transmembrane region" description="Helical" evidence="9">
    <location>
        <begin position="52"/>
        <end position="72"/>
    </location>
</feature>
<dbReference type="Gene3D" id="1.10.238.10">
    <property type="entry name" value="EF-hand"/>
    <property type="match status" value="1"/>
</dbReference>
<feature type="transmembrane region" description="Helical" evidence="9">
    <location>
        <begin position="211"/>
        <end position="236"/>
    </location>
</feature>
<dbReference type="Proteomes" id="UP000828236">
    <property type="component" value="Unassembled WGS sequence"/>
</dbReference>
<accession>A0A9D4SKC4</accession>
<evidence type="ECO:0000256" key="2">
    <source>
        <dbReference type="ARBA" id="ARBA00010663"/>
    </source>
</evidence>
<dbReference type="EMBL" id="SDOV01000001">
    <property type="protein sequence ID" value="KAH7645097.1"/>
    <property type="molecule type" value="Genomic_DNA"/>
</dbReference>
<organism evidence="11">
    <name type="scientific">Dermatophagoides farinae</name>
    <name type="common">American house dust mite</name>
    <dbReference type="NCBI Taxonomy" id="6954"/>
    <lineage>
        <taxon>Eukaryota</taxon>
        <taxon>Metazoa</taxon>
        <taxon>Ecdysozoa</taxon>
        <taxon>Arthropoda</taxon>
        <taxon>Chelicerata</taxon>
        <taxon>Arachnida</taxon>
        <taxon>Acari</taxon>
        <taxon>Acariformes</taxon>
        <taxon>Sarcoptiformes</taxon>
        <taxon>Astigmata</taxon>
        <taxon>Psoroptidia</taxon>
        <taxon>Analgoidea</taxon>
        <taxon>Pyroglyphidae</taxon>
        <taxon>Dermatophagoidinae</taxon>
        <taxon>Dermatophagoides</taxon>
    </lineage>
</organism>
<evidence type="ECO:0000256" key="3">
    <source>
        <dbReference type="ARBA" id="ARBA00022692"/>
    </source>
</evidence>
<dbReference type="GO" id="GO:0004930">
    <property type="term" value="F:G protein-coupled receptor activity"/>
    <property type="evidence" value="ECO:0007669"/>
    <property type="project" value="UniProtKB-KW"/>
</dbReference>
<evidence type="ECO:0000256" key="1">
    <source>
        <dbReference type="ARBA" id="ARBA00004141"/>
    </source>
</evidence>
<dbReference type="InterPro" id="IPR017452">
    <property type="entry name" value="GPCR_Rhodpsn_7TM"/>
</dbReference>
<feature type="domain" description="G-protein coupled receptors family 1 profile" evidence="10">
    <location>
        <begin position="63"/>
        <end position="380"/>
    </location>
</feature>
<evidence type="ECO:0000313" key="11">
    <source>
        <dbReference type="EMBL" id="KAH7645097.1"/>
    </source>
</evidence>
<sequence>MEKESQLDIRFIGPALIMLPGNVEIDRYPYDSEFHQIWGHKPWPEILWKSTLMTTITLVGLVSNIAVMVLVLKRPQIRQRSLNLFIVNLAMADFLTVLFIPAVSLIENIFQNYELGPLMCSFEILIKVTCILASNFSIMAISFKRFITISCITNPSDRSNHRSLLLIVTIWIVSTSLAYPLAHMRVYHERQWKDYQEKWCNDEPLHASVNYWVFLMTPLIYVPLMIMIVVYSLMIYRINRFIDQLLQHRTDHSTMLDSFRTNSLAFGLNQFGNEQLLSDDENNMDIHHQTPDANAVDTIQKSRRQFVEHKLTANKHKKALIKTMFVYCLVTLFCWLPLQVLVYYRAFRPPKSQLPSWYDPIKFFSQILLTVNAAINPFIMFGKTFLHYMNRYRVRRRQQRIKNQIELNLLRIKPSFNAGPDKIVQRAPEQEIQISDKNLPQTTTETDSNRLISLDRAQIMETLKHGQQAGTLLVIQTSTQTETITLSNGNEERHDQANEPNAMAKCHETGNNKKLANDGSNDPNNNILDNVFDWVFGEPDDDHELQHHFGYLRGSNDDKDDLSKLASTLGIKPEFFNFKAHDYDNNDRIDGLELLAMFINERSTGHESNKTTTNNG</sequence>
<dbReference type="PANTHER" id="PTHR45695">
    <property type="entry name" value="LEUCOKININ RECEPTOR-RELATED"/>
    <property type="match status" value="1"/>
</dbReference>
<evidence type="ECO:0000259" key="10">
    <source>
        <dbReference type="PROSITE" id="PS50262"/>
    </source>
</evidence>
<dbReference type="PRINTS" id="PR00237">
    <property type="entry name" value="GPCRRHODOPSN"/>
</dbReference>
<reference evidence="11" key="2">
    <citation type="journal article" date="2021" name="World Allergy Organ. J.">
        <title>Chromosome-level assembly of Dermatophagoides farinae genome and transcriptome reveals two novel allergens Der f 37 and Der f 39.</title>
        <authorList>
            <person name="Chen J."/>
            <person name="Cai Z."/>
            <person name="Fan D."/>
            <person name="Hu J."/>
            <person name="Hou Y."/>
            <person name="He Y."/>
            <person name="Zhang Z."/>
            <person name="Zhao Z."/>
            <person name="Gao P."/>
            <person name="Hu W."/>
            <person name="Sun J."/>
            <person name="Li J."/>
            <person name="Ji K."/>
        </authorList>
    </citation>
    <scope>NUCLEOTIDE SEQUENCE</scope>
    <source>
        <strain evidence="11">JKM2019</strain>
    </source>
</reference>
<comment type="subcellular location">
    <subcellularLocation>
        <location evidence="1">Membrane</location>
        <topology evidence="1">Multi-pass membrane protein</topology>
    </subcellularLocation>
</comment>
<feature type="transmembrane region" description="Helical" evidence="9">
    <location>
        <begin position="84"/>
        <end position="104"/>
    </location>
</feature>
<dbReference type="InterPro" id="IPR000276">
    <property type="entry name" value="GPCR_Rhodpsn"/>
</dbReference>
<comment type="caution">
    <text evidence="11">The sequence shown here is derived from an EMBL/GenBank/DDBJ whole genome shotgun (WGS) entry which is preliminary data.</text>
</comment>
<evidence type="ECO:0000256" key="8">
    <source>
        <dbReference type="ARBA" id="ARBA00023224"/>
    </source>
</evidence>
<feature type="transmembrane region" description="Helical" evidence="9">
    <location>
        <begin position="124"/>
        <end position="143"/>
    </location>
</feature>
<gene>
    <name evidence="11" type="ORF">HUG17_0635</name>
</gene>
<dbReference type="Gene3D" id="1.20.1070.10">
    <property type="entry name" value="Rhodopsin 7-helix transmembrane proteins"/>
    <property type="match status" value="1"/>
</dbReference>
<evidence type="ECO:0000256" key="5">
    <source>
        <dbReference type="ARBA" id="ARBA00023040"/>
    </source>
</evidence>
<dbReference type="PROSITE" id="PS50262">
    <property type="entry name" value="G_PROTEIN_RECEP_F1_2"/>
    <property type="match status" value="1"/>
</dbReference>
<dbReference type="CDD" id="cd00637">
    <property type="entry name" value="7tm_classA_rhodopsin-like"/>
    <property type="match status" value="1"/>
</dbReference>
<evidence type="ECO:0000256" key="6">
    <source>
        <dbReference type="ARBA" id="ARBA00023136"/>
    </source>
</evidence>
<feature type="transmembrane region" description="Helical" evidence="9">
    <location>
        <begin position="364"/>
        <end position="386"/>
    </location>
</feature>
<keyword evidence="5" id="KW-0297">G-protein coupled receptor</keyword>
<name>A0A9D4SKC4_DERFA</name>
<evidence type="ECO:0000256" key="4">
    <source>
        <dbReference type="ARBA" id="ARBA00022989"/>
    </source>
</evidence>
<dbReference type="PANTHER" id="PTHR45695:SF9">
    <property type="entry name" value="LEUCOKININ RECEPTOR"/>
    <property type="match status" value="1"/>
</dbReference>
<reference evidence="11" key="1">
    <citation type="submission" date="2020-06" db="EMBL/GenBank/DDBJ databases">
        <authorList>
            <person name="Ji K."/>
            <person name="Li J."/>
        </authorList>
    </citation>
    <scope>NUCLEOTIDE SEQUENCE</scope>
    <source>
        <strain evidence="11">JKM2019</strain>
        <tissue evidence="11">Whole body</tissue>
    </source>
</reference>
<keyword evidence="7" id="KW-0675">Receptor</keyword>
<evidence type="ECO:0000256" key="9">
    <source>
        <dbReference type="SAM" id="Phobius"/>
    </source>
</evidence>
<keyword evidence="8" id="KW-0807">Transducer</keyword>
<feature type="transmembrane region" description="Helical" evidence="9">
    <location>
        <begin position="324"/>
        <end position="344"/>
    </location>
</feature>
<dbReference type="InterPro" id="IPR018247">
    <property type="entry name" value="EF_Hand_1_Ca_BS"/>
</dbReference>
<dbReference type="AlphaFoldDB" id="A0A9D4SKC4"/>
<feature type="transmembrane region" description="Helical" evidence="9">
    <location>
        <begin position="164"/>
        <end position="182"/>
    </location>
</feature>
<keyword evidence="4 9" id="KW-1133">Transmembrane helix</keyword>
<keyword evidence="6 9" id="KW-0472">Membrane</keyword>
<protein>
    <recommendedName>
        <fullName evidence="10">G-protein coupled receptors family 1 profile domain-containing protein</fullName>
    </recommendedName>
</protein>
<dbReference type="PROSITE" id="PS00018">
    <property type="entry name" value="EF_HAND_1"/>
    <property type="match status" value="1"/>
</dbReference>
<proteinExistence type="inferred from homology"/>
<dbReference type="GO" id="GO:0005886">
    <property type="term" value="C:plasma membrane"/>
    <property type="evidence" value="ECO:0007669"/>
    <property type="project" value="TreeGrafter"/>
</dbReference>